<dbReference type="CDD" id="cd12797">
    <property type="entry name" value="M23_peptidase"/>
    <property type="match status" value="1"/>
</dbReference>
<reference evidence="10 11" key="1">
    <citation type="submission" date="2017-06" db="EMBL/GenBank/DDBJ databases">
        <title>Sequencing and comparative analysis of myxobacterial genomes.</title>
        <authorList>
            <person name="Rupp O."/>
            <person name="Goesmann A."/>
            <person name="Sogaard-Andersen L."/>
        </authorList>
    </citation>
    <scope>NUCLEOTIDE SEQUENCE [LARGE SCALE GENOMIC DNA]</scope>
    <source>
        <strain evidence="10 11">DSM 14697</strain>
    </source>
</reference>
<organism evidence="10 11">
    <name type="scientific">Corallococcus macrosporus DSM 14697</name>
    <dbReference type="NCBI Taxonomy" id="1189310"/>
    <lineage>
        <taxon>Bacteria</taxon>
        <taxon>Pseudomonadati</taxon>
        <taxon>Myxococcota</taxon>
        <taxon>Myxococcia</taxon>
        <taxon>Myxococcales</taxon>
        <taxon>Cystobacterineae</taxon>
        <taxon>Myxococcaceae</taxon>
        <taxon>Corallococcus</taxon>
    </lineage>
</organism>
<evidence type="ECO:0000256" key="2">
    <source>
        <dbReference type="ARBA" id="ARBA00022670"/>
    </source>
</evidence>
<sequence>MSRGLLLGVLGLWASAAVAAAPATAAEEAEQAAVRERLSAQRATLALVEAKKLSVLEGVELMQEMAAFSRRRVRSLEGDLAVFRRRVLLAEREQAVLAEALKLQLRRLSPRLRTLYRLMRRRPLEVLLSAEDFAALVWRARALEASMSGDLELLRTVQRVERLQRQATRELERLQLSLAARMAFLQEQERLARLQQEGLEEVVGALAGEAELARRAVRELEQADAELTRVMQDLKELPATSGFGALRGKLPRPVPGIVEVAFGKVVNPRFNTVTVQKGLDIRAAAGTPVRAVAEGTVAYAGALRGYGNLLILDHGDGYHTLMAHLASITPALGALVLPGEVVGEVGDTGSLKGAYLYFEVRKGGQAVDPAPWLSPAL</sequence>
<dbReference type="Gene3D" id="6.10.250.3150">
    <property type="match status" value="1"/>
</dbReference>
<dbReference type="GO" id="GO:0004222">
    <property type="term" value="F:metalloendopeptidase activity"/>
    <property type="evidence" value="ECO:0007669"/>
    <property type="project" value="TreeGrafter"/>
</dbReference>
<dbReference type="PANTHER" id="PTHR21666">
    <property type="entry name" value="PEPTIDASE-RELATED"/>
    <property type="match status" value="1"/>
</dbReference>
<evidence type="ECO:0000256" key="1">
    <source>
        <dbReference type="ARBA" id="ARBA00001947"/>
    </source>
</evidence>
<keyword evidence="4" id="KW-0378">Hydrolase</keyword>
<dbReference type="GO" id="GO:0046872">
    <property type="term" value="F:metal ion binding"/>
    <property type="evidence" value="ECO:0007669"/>
    <property type="project" value="UniProtKB-KW"/>
</dbReference>
<dbReference type="Pfam" id="PF01551">
    <property type="entry name" value="Peptidase_M23"/>
    <property type="match status" value="1"/>
</dbReference>
<evidence type="ECO:0000313" key="11">
    <source>
        <dbReference type="Proteomes" id="UP000217343"/>
    </source>
</evidence>
<dbReference type="EMBL" id="CP022203">
    <property type="protein sequence ID" value="ATB49885.1"/>
    <property type="molecule type" value="Genomic_DNA"/>
</dbReference>
<feature type="signal peptide" evidence="8">
    <location>
        <begin position="1"/>
        <end position="19"/>
    </location>
</feature>
<evidence type="ECO:0000256" key="8">
    <source>
        <dbReference type="SAM" id="SignalP"/>
    </source>
</evidence>
<dbReference type="Gene3D" id="2.70.70.10">
    <property type="entry name" value="Glucose Permease (Domain IIA)"/>
    <property type="match status" value="1"/>
</dbReference>
<accession>A0A250K1C5</accession>
<keyword evidence="7" id="KW-0175">Coiled coil</keyword>
<evidence type="ECO:0000256" key="7">
    <source>
        <dbReference type="SAM" id="Coils"/>
    </source>
</evidence>
<keyword evidence="8" id="KW-0732">Signal</keyword>
<evidence type="ECO:0000256" key="5">
    <source>
        <dbReference type="ARBA" id="ARBA00022833"/>
    </source>
</evidence>
<keyword evidence="3" id="KW-0479">Metal-binding</keyword>
<evidence type="ECO:0000259" key="9">
    <source>
        <dbReference type="Pfam" id="PF01551"/>
    </source>
</evidence>
<keyword evidence="11" id="KW-1185">Reference proteome</keyword>
<keyword evidence="6" id="KW-0482">Metalloprotease</keyword>
<dbReference type="SUPFAM" id="SSF51261">
    <property type="entry name" value="Duplicated hybrid motif"/>
    <property type="match status" value="1"/>
</dbReference>
<dbReference type="RefSeq" id="WP_204816986.1">
    <property type="nucleotide sequence ID" value="NZ_CP022203.1"/>
</dbReference>
<feature type="domain" description="M23ase beta-sheet core" evidence="9">
    <location>
        <begin position="275"/>
        <end position="369"/>
    </location>
</feature>
<dbReference type="GO" id="GO:0006508">
    <property type="term" value="P:proteolysis"/>
    <property type="evidence" value="ECO:0007669"/>
    <property type="project" value="UniProtKB-KW"/>
</dbReference>
<evidence type="ECO:0000256" key="6">
    <source>
        <dbReference type="ARBA" id="ARBA00023049"/>
    </source>
</evidence>
<feature type="coiled-coil region" evidence="7">
    <location>
        <begin position="206"/>
        <end position="237"/>
    </location>
</feature>
<name>A0A250K1C5_9BACT</name>
<keyword evidence="5" id="KW-0862">Zinc</keyword>
<gene>
    <name evidence="10" type="ORF">MYMAC_005539</name>
</gene>
<dbReference type="PANTHER" id="PTHR21666:SF288">
    <property type="entry name" value="CELL DIVISION PROTEIN YTFB"/>
    <property type="match status" value="1"/>
</dbReference>
<proteinExistence type="predicted"/>
<evidence type="ECO:0000256" key="3">
    <source>
        <dbReference type="ARBA" id="ARBA00022723"/>
    </source>
</evidence>
<feature type="chain" id="PRO_5012852039" evidence="8">
    <location>
        <begin position="20"/>
        <end position="377"/>
    </location>
</feature>
<evidence type="ECO:0000256" key="4">
    <source>
        <dbReference type="ARBA" id="ARBA00022801"/>
    </source>
</evidence>
<comment type="cofactor">
    <cofactor evidence="1">
        <name>Zn(2+)</name>
        <dbReference type="ChEBI" id="CHEBI:29105"/>
    </cofactor>
</comment>
<keyword evidence="2" id="KW-0645">Protease</keyword>
<dbReference type="InterPro" id="IPR011055">
    <property type="entry name" value="Dup_hybrid_motif"/>
</dbReference>
<dbReference type="InterPro" id="IPR016047">
    <property type="entry name" value="M23ase_b-sheet_dom"/>
</dbReference>
<dbReference type="Proteomes" id="UP000217343">
    <property type="component" value="Chromosome"/>
</dbReference>
<dbReference type="KEGG" id="mmas:MYMAC_005539"/>
<dbReference type="InterPro" id="IPR050570">
    <property type="entry name" value="Cell_wall_metabolism_enzyme"/>
</dbReference>
<evidence type="ECO:0000313" key="10">
    <source>
        <dbReference type="EMBL" id="ATB49885.1"/>
    </source>
</evidence>
<dbReference type="AlphaFoldDB" id="A0A250K1C5"/>
<protein>
    <submittedName>
        <fullName evidence="10">Peptidase M23</fullName>
    </submittedName>
</protein>